<evidence type="ECO:0000256" key="2">
    <source>
        <dbReference type="ARBA" id="ARBA00012338"/>
    </source>
</evidence>
<dbReference type="InterPro" id="IPR020557">
    <property type="entry name" value="Fumarate_lyase_CS"/>
</dbReference>
<dbReference type="GO" id="GO:0004056">
    <property type="term" value="F:argininosuccinate lyase activity"/>
    <property type="evidence" value="ECO:0007669"/>
    <property type="project" value="UniProtKB-UniRule"/>
</dbReference>
<keyword evidence="3 6" id="KW-0055">Arginine biosynthesis</keyword>
<evidence type="ECO:0000256" key="1">
    <source>
        <dbReference type="ARBA" id="ARBA00004941"/>
    </source>
</evidence>
<comment type="catalytic activity">
    <reaction evidence="6">
        <text>2-(N(omega)-L-arginino)succinate = fumarate + L-arginine</text>
        <dbReference type="Rhea" id="RHEA:24020"/>
        <dbReference type="ChEBI" id="CHEBI:29806"/>
        <dbReference type="ChEBI" id="CHEBI:32682"/>
        <dbReference type="ChEBI" id="CHEBI:57472"/>
        <dbReference type="EC" id="4.3.2.1"/>
    </reaction>
</comment>
<dbReference type="GO" id="GO:0005829">
    <property type="term" value="C:cytosol"/>
    <property type="evidence" value="ECO:0007669"/>
    <property type="project" value="TreeGrafter"/>
</dbReference>
<dbReference type="InterPro" id="IPR009049">
    <property type="entry name" value="Argininosuccinate_lyase"/>
</dbReference>
<evidence type="ECO:0000259" key="8">
    <source>
        <dbReference type="Pfam" id="PF14698"/>
    </source>
</evidence>
<dbReference type="InterPro" id="IPR029419">
    <property type="entry name" value="Arg_succ_lyase_C"/>
</dbReference>
<organism evidence="9 10">
    <name type="scientific">Halobacteroides halobius (strain ATCC 35273 / DSM 5150 / MD-1)</name>
    <dbReference type="NCBI Taxonomy" id="748449"/>
    <lineage>
        <taxon>Bacteria</taxon>
        <taxon>Bacillati</taxon>
        <taxon>Bacillota</taxon>
        <taxon>Clostridia</taxon>
        <taxon>Halanaerobiales</taxon>
        <taxon>Halobacteroidaceae</taxon>
        <taxon>Halobacteroides</taxon>
    </lineage>
</organism>
<dbReference type="CDD" id="cd01359">
    <property type="entry name" value="Argininosuccinate_lyase"/>
    <property type="match status" value="1"/>
</dbReference>
<dbReference type="FunFam" id="1.10.275.10:FF:000002">
    <property type="entry name" value="Argininosuccinate lyase"/>
    <property type="match status" value="1"/>
</dbReference>
<gene>
    <name evidence="6" type="primary">argH</name>
    <name evidence="9" type="ordered locus">Halha_1625</name>
</gene>
<sequence length="457" mass="52367">MKMWDGRFKVATDKLLEEFNASIGFDYKLAKYDIQGSIAHAKMLAKCNIITKQDKEKIIAGLKEILAEVENDEFEFKVELEDIHMNIEHYLTEKIGPVGGKLHTARSRNDQVALDVRLYLKDQIEQIQNLIKQFQDVLLDLAKKNIDLIMPGYTHLQRAQPIRASHHLLAYQQKLKRDYQRLDDCYQRVDILPLGSGALAGTKFDIDRDFVAQELGFSQISQNTLDAVSERDFVIEFLSTASTIMMHLSRFSEELILWSSSEFQFIAIADAFCTGSSIMPQKKNPDIPELVRGKTGRVYGNLIQLLTTMKGLPLAYNKDMQEDKEGLFDTVDTLKVSLEVMSRMLANTKFNRDKMIEATEKGFVNATDVADYLVEEDIPFRQAHEIVGELVFYCLEKDKKLSDLSLEEWGQFSEVFNEDIYQVIDIKNCVDNRNVVGGPAKDEVLRVIKREQKLLNN</sequence>
<dbReference type="PANTHER" id="PTHR43814">
    <property type="entry name" value="ARGININOSUCCINATE LYASE"/>
    <property type="match status" value="1"/>
</dbReference>
<dbReference type="NCBIfam" id="TIGR00838">
    <property type="entry name" value="argH"/>
    <property type="match status" value="1"/>
</dbReference>
<dbReference type="STRING" id="748449.Halha_1625"/>
<dbReference type="PRINTS" id="PR00149">
    <property type="entry name" value="FUMRATELYASE"/>
</dbReference>
<accession>L0KBU3</accession>
<dbReference type="KEGG" id="hhl:Halha_1625"/>
<evidence type="ECO:0000256" key="3">
    <source>
        <dbReference type="ARBA" id="ARBA00022571"/>
    </source>
</evidence>
<dbReference type="HAMAP" id="MF_00006">
    <property type="entry name" value="Arg_succ_lyase"/>
    <property type="match status" value="1"/>
</dbReference>
<dbReference type="Proteomes" id="UP000010880">
    <property type="component" value="Chromosome"/>
</dbReference>
<evidence type="ECO:0000256" key="5">
    <source>
        <dbReference type="ARBA" id="ARBA00023239"/>
    </source>
</evidence>
<reference evidence="10" key="1">
    <citation type="submission" date="2012-02" db="EMBL/GenBank/DDBJ databases">
        <title>The complete genome of Halobacteroides halobius DSM 5150.</title>
        <authorList>
            <person name="Lucas S."/>
            <person name="Copeland A."/>
            <person name="Lapidus A."/>
            <person name="Glavina del Rio T."/>
            <person name="Dalin E."/>
            <person name="Tice H."/>
            <person name="Bruce D."/>
            <person name="Goodwin L."/>
            <person name="Pitluck S."/>
            <person name="Peters L."/>
            <person name="Mikhailova N."/>
            <person name="Gu W."/>
            <person name="Kyrpides N."/>
            <person name="Mavromatis K."/>
            <person name="Ivanova N."/>
            <person name="Brettin T."/>
            <person name="Detter J.C."/>
            <person name="Han C."/>
            <person name="Larimer F."/>
            <person name="Land M."/>
            <person name="Hauser L."/>
            <person name="Markowitz V."/>
            <person name="Cheng J.-F."/>
            <person name="Hugenholtz P."/>
            <person name="Woyke T."/>
            <person name="Wu D."/>
            <person name="Tindall B."/>
            <person name="Pomrenke H."/>
            <person name="Brambilla E."/>
            <person name="Klenk H.-P."/>
            <person name="Eisen J.A."/>
        </authorList>
    </citation>
    <scope>NUCLEOTIDE SEQUENCE [LARGE SCALE GENOMIC DNA]</scope>
    <source>
        <strain evidence="10">ATCC 35273 / DSM 5150 / MD-1</strain>
    </source>
</reference>
<feature type="domain" description="Fumarate lyase N-terminal" evidence="7">
    <location>
        <begin position="6"/>
        <end position="300"/>
    </location>
</feature>
<dbReference type="GO" id="GO:0042450">
    <property type="term" value="P:L-arginine biosynthetic process via ornithine"/>
    <property type="evidence" value="ECO:0007669"/>
    <property type="project" value="UniProtKB-UniRule"/>
</dbReference>
<evidence type="ECO:0000256" key="6">
    <source>
        <dbReference type="HAMAP-Rule" id="MF_00006"/>
    </source>
</evidence>
<evidence type="ECO:0000313" key="10">
    <source>
        <dbReference type="Proteomes" id="UP000010880"/>
    </source>
</evidence>
<dbReference type="Gene3D" id="1.20.200.10">
    <property type="entry name" value="Fumarase/aspartase (Central domain)"/>
    <property type="match status" value="1"/>
</dbReference>
<keyword evidence="10" id="KW-1185">Reference proteome</keyword>
<dbReference type="Gene3D" id="1.10.275.10">
    <property type="entry name" value="Fumarase/aspartase (N-terminal domain)"/>
    <property type="match status" value="1"/>
</dbReference>
<dbReference type="InterPro" id="IPR000362">
    <property type="entry name" value="Fumarate_lyase_fam"/>
</dbReference>
<dbReference type="InterPro" id="IPR022761">
    <property type="entry name" value="Fumarate_lyase_N"/>
</dbReference>
<dbReference type="PRINTS" id="PR00145">
    <property type="entry name" value="ARGSUCLYASE"/>
</dbReference>
<feature type="domain" description="Argininosuccinate lyase C-terminal" evidence="8">
    <location>
        <begin position="363"/>
        <end position="431"/>
    </location>
</feature>
<dbReference type="OrthoDB" id="9769623at2"/>
<dbReference type="PANTHER" id="PTHR43814:SF1">
    <property type="entry name" value="ARGININOSUCCINATE LYASE"/>
    <property type="match status" value="1"/>
</dbReference>
<evidence type="ECO:0000259" key="7">
    <source>
        <dbReference type="Pfam" id="PF00206"/>
    </source>
</evidence>
<protein>
    <recommendedName>
        <fullName evidence="2 6">Argininosuccinate lyase</fullName>
        <shortName evidence="6">ASAL</shortName>
        <ecNumber evidence="2 6">4.3.2.1</ecNumber>
    </recommendedName>
    <alternativeName>
        <fullName evidence="6">Arginosuccinase</fullName>
    </alternativeName>
</protein>
<dbReference type="Gene3D" id="1.10.40.30">
    <property type="entry name" value="Fumarase/aspartase (C-terminal domain)"/>
    <property type="match status" value="1"/>
</dbReference>
<dbReference type="Pfam" id="PF14698">
    <property type="entry name" value="ASL_C2"/>
    <property type="match status" value="1"/>
</dbReference>
<comment type="similarity">
    <text evidence="6">Belongs to the lyase 1 family. Argininosuccinate lyase subfamily.</text>
</comment>
<dbReference type="EMBL" id="CP003359">
    <property type="protein sequence ID" value="AGB41563.1"/>
    <property type="molecule type" value="Genomic_DNA"/>
</dbReference>
<comment type="pathway">
    <text evidence="1 6">Amino-acid biosynthesis; L-arginine biosynthesis; L-arginine from L-ornithine and carbamoyl phosphate: step 3/3.</text>
</comment>
<dbReference type="PROSITE" id="PS00163">
    <property type="entry name" value="FUMARATE_LYASES"/>
    <property type="match status" value="1"/>
</dbReference>
<name>L0KBU3_HALHC</name>
<dbReference type="InterPro" id="IPR024083">
    <property type="entry name" value="Fumarase/histidase_N"/>
</dbReference>
<dbReference type="RefSeq" id="WP_015327279.1">
    <property type="nucleotide sequence ID" value="NC_019978.1"/>
</dbReference>
<dbReference type="Pfam" id="PF00206">
    <property type="entry name" value="Lyase_1"/>
    <property type="match status" value="1"/>
</dbReference>
<dbReference type="FunFam" id="1.10.40.30:FF:000001">
    <property type="entry name" value="Argininosuccinate lyase"/>
    <property type="match status" value="1"/>
</dbReference>
<evidence type="ECO:0000313" key="9">
    <source>
        <dbReference type="EMBL" id="AGB41563.1"/>
    </source>
</evidence>
<evidence type="ECO:0000256" key="4">
    <source>
        <dbReference type="ARBA" id="ARBA00022605"/>
    </source>
</evidence>
<dbReference type="UniPathway" id="UPA00068">
    <property type="reaction ID" value="UER00114"/>
</dbReference>
<dbReference type="InterPro" id="IPR008948">
    <property type="entry name" value="L-Aspartase-like"/>
</dbReference>
<dbReference type="EC" id="4.3.2.1" evidence="2 6"/>
<dbReference type="eggNOG" id="COG0165">
    <property type="taxonomic scope" value="Bacteria"/>
</dbReference>
<keyword evidence="4 6" id="KW-0028">Amino-acid biosynthesis</keyword>
<comment type="subcellular location">
    <subcellularLocation>
        <location evidence="6">Cytoplasm</location>
    </subcellularLocation>
</comment>
<keyword evidence="6" id="KW-0963">Cytoplasm</keyword>
<keyword evidence="5 6" id="KW-0456">Lyase</keyword>
<dbReference type="HOGENOM" id="CLU_027272_2_3_9"/>
<dbReference type="PATRIC" id="fig|748449.3.peg.1576"/>
<dbReference type="AlphaFoldDB" id="L0KBU3"/>
<proteinExistence type="inferred from homology"/>
<dbReference type="FunFam" id="1.20.200.10:FF:000002">
    <property type="entry name" value="Argininosuccinate lyase"/>
    <property type="match status" value="1"/>
</dbReference>
<dbReference type="SUPFAM" id="SSF48557">
    <property type="entry name" value="L-aspartase-like"/>
    <property type="match status" value="1"/>
</dbReference>